<dbReference type="EMBL" id="KN818249">
    <property type="protein sequence ID" value="KIL64409.1"/>
    <property type="molecule type" value="Genomic_DNA"/>
</dbReference>
<protein>
    <submittedName>
        <fullName evidence="1">Uncharacterized protein</fullName>
    </submittedName>
</protein>
<reference evidence="1 2" key="1">
    <citation type="submission" date="2014-04" db="EMBL/GenBank/DDBJ databases">
        <title>Evolutionary Origins and Diversification of the Mycorrhizal Mutualists.</title>
        <authorList>
            <consortium name="DOE Joint Genome Institute"/>
            <consortium name="Mycorrhizal Genomics Consortium"/>
            <person name="Kohler A."/>
            <person name="Kuo A."/>
            <person name="Nagy L.G."/>
            <person name="Floudas D."/>
            <person name="Copeland A."/>
            <person name="Barry K.W."/>
            <person name="Cichocki N."/>
            <person name="Veneault-Fourrey C."/>
            <person name="LaButti K."/>
            <person name="Lindquist E.A."/>
            <person name="Lipzen A."/>
            <person name="Lundell T."/>
            <person name="Morin E."/>
            <person name="Murat C."/>
            <person name="Riley R."/>
            <person name="Ohm R."/>
            <person name="Sun H."/>
            <person name="Tunlid A."/>
            <person name="Henrissat B."/>
            <person name="Grigoriev I.V."/>
            <person name="Hibbett D.S."/>
            <person name="Martin F."/>
        </authorList>
    </citation>
    <scope>NUCLEOTIDE SEQUENCE [LARGE SCALE GENOMIC DNA]</scope>
    <source>
        <strain evidence="1 2">Koide BX008</strain>
    </source>
</reference>
<keyword evidence="2" id="KW-1185">Reference proteome</keyword>
<proteinExistence type="predicted"/>
<dbReference type="AlphaFoldDB" id="A0A0C2TC56"/>
<organism evidence="1 2">
    <name type="scientific">Amanita muscaria (strain Koide BX008)</name>
    <dbReference type="NCBI Taxonomy" id="946122"/>
    <lineage>
        <taxon>Eukaryota</taxon>
        <taxon>Fungi</taxon>
        <taxon>Dikarya</taxon>
        <taxon>Basidiomycota</taxon>
        <taxon>Agaricomycotina</taxon>
        <taxon>Agaricomycetes</taxon>
        <taxon>Agaricomycetidae</taxon>
        <taxon>Agaricales</taxon>
        <taxon>Pluteineae</taxon>
        <taxon>Amanitaceae</taxon>
        <taxon>Amanita</taxon>
    </lineage>
</organism>
<gene>
    <name evidence="1" type="ORF">M378DRAFT_585521</name>
</gene>
<evidence type="ECO:0000313" key="1">
    <source>
        <dbReference type="EMBL" id="KIL64409.1"/>
    </source>
</evidence>
<dbReference type="InParanoid" id="A0A0C2TC56"/>
<sequence length="73" mass="8292">MAASRRLRSKLNYSSYSSVISRRVLYGMLFNTTVLNESDQHQHDAPAESISLHNLSFRQTAASGYEYKYGSND</sequence>
<dbReference type="Proteomes" id="UP000054549">
    <property type="component" value="Unassembled WGS sequence"/>
</dbReference>
<dbReference type="HOGENOM" id="CLU_2704315_0_0_1"/>
<accession>A0A0C2TC56</accession>
<evidence type="ECO:0000313" key="2">
    <source>
        <dbReference type="Proteomes" id="UP000054549"/>
    </source>
</evidence>
<name>A0A0C2TC56_AMAMK</name>